<proteinExistence type="predicted"/>
<evidence type="ECO:0000313" key="2">
    <source>
        <dbReference type="EMBL" id="MFD1000675.1"/>
    </source>
</evidence>
<dbReference type="EMBL" id="JBHTKA010000004">
    <property type="protein sequence ID" value="MFD1000675.1"/>
    <property type="molecule type" value="Genomic_DNA"/>
</dbReference>
<accession>A0ABW3K357</accession>
<comment type="caution">
    <text evidence="2">The sequence shown here is derived from an EMBL/GenBank/DDBJ whole genome shotgun (WGS) entry which is preliminary data.</text>
</comment>
<reference evidence="3" key="1">
    <citation type="journal article" date="2019" name="Int. J. Syst. Evol. Microbiol.">
        <title>The Global Catalogue of Microorganisms (GCM) 10K type strain sequencing project: providing services to taxonomists for standard genome sequencing and annotation.</title>
        <authorList>
            <consortium name="The Broad Institute Genomics Platform"/>
            <consortium name="The Broad Institute Genome Sequencing Center for Infectious Disease"/>
            <person name="Wu L."/>
            <person name="Ma J."/>
        </authorList>
    </citation>
    <scope>NUCLEOTIDE SEQUENCE [LARGE SCALE GENOMIC DNA]</scope>
    <source>
        <strain evidence="3">CCUG 58938</strain>
    </source>
</reference>
<dbReference type="RefSeq" id="WP_377580126.1">
    <property type="nucleotide sequence ID" value="NZ_JBHTKA010000004.1"/>
</dbReference>
<organism evidence="2 3">
    <name type="scientific">Ohtaekwangia kribbensis</name>
    <dbReference type="NCBI Taxonomy" id="688913"/>
    <lineage>
        <taxon>Bacteria</taxon>
        <taxon>Pseudomonadati</taxon>
        <taxon>Bacteroidota</taxon>
        <taxon>Cytophagia</taxon>
        <taxon>Cytophagales</taxon>
        <taxon>Fulvivirgaceae</taxon>
        <taxon>Ohtaekwangia</taxon>
    </lineage>
</organism>
<name>A0ABW3K357_9BACT</name>
<evidence type="ECO:0000313" key="3">
    <source>
        <dbReference type="Proteomes" id="UP001597112"/>
    </source>
</evidence>
<keyword evidence="1" id="KW-0175">Coiled coil</keyword>
<dbReference type="Proteomes" id="UP001597112">
    <property type="component" value="Unassembled WGS sequence"/>
</dbReference>
<sequence length="358" mass="41988">MFYTAVWCQTNEDDFKKNIPFEALAESIKRYNSKVPFYVVFLEGIDKVSEKYLSRLNEYGFNVINYCTEFQDIVKRYPNLDRFYSRYERNCLLRWIAFYNIHKNNPGKPQFWHLDSDIVLHTSLNDLARDTSGKTFMLQGCPVLLTVSNHEWFSIYEKELNELDSNIIEYSNEAFQVKDECKQRDIQLANESLYRNPIGSDQDLLEYLVSSGKIPQDTSDTIFNSNYYFIQNALAIKMWHQPQTSSKSNFTLGDNLQIKIIDKSVAFIHYQSTFTNYINTCLFLRRMRVPTALIKPIIKFKITEADFKTTFIFRVIGKLLNVYSKRNRADVIKEAMTIRGNDGIPQIVDILNLLLKLS</sequence>
<feature type="coiled-coil region" evidence="1">
    <location>
        <begin position="153"/>
        <end position="180"/>
    </location>
</feature>
<gene>
    <name evidence="2" type="ORF">ACFQ21_15220</name>
</gene>
<dbReference type="SUPFAM" id="SSF53448">
    <property type="entry name" value="Nucleotide-diphospho-sugar transferases"/>
    <property type="match status" value="1"/>
</dbReference>
<keyword evidence="3" id="KW-1185">Reference proteome</keyword>
<evidence type="ECO:0000256" key="1">
    <source>
        <dbReference type="SAM" id="Coils"/>
    </source>
</evidence>
<dbReference type="InterPro" id="IPR029044">
    <property type="entry name" value="Nucleotide-diphossugar_trans"/>
</dbReference>
<protein>
    <recommendedName>
        <fullName evidence="4">Nucleotide-diphospho-sugar transferase</fullName>
    </recommendedName>
</protein>
<evidence type="ECO:0008006" key="4">
    <source>
        <dbReference type="Google" id="ProtNLM"/>
    </source>
</evidence>